<evidence type="ECO:0000313" key="2">
    <source>
        <dbReference type="Proteomes" id="UP000253759"/>
    </source>
</evidence>
<reference evidence="2" key="1">
    <citation type="submission" date="2018-07" db="EMBL/GenBank/DDBJ databases">
        <authorList>
            <person name="Liu B.-T."/>
            <person name="Du Z."/>
        </authorList>
    </citation>
    <scope>NUCLEOTIDE SEQUENCE [LARGE SCALE GENOMIC DNA]</scope>
    <source>
        <strain evidence="2">XYN52</strain>
    </source>
</reference>
<proteinExistence type="predicted"/>
<sequence>MPSAYTLAKDQIEQARAILANEVWYDPEVDNLFELALFRLRELEASLGDLPHDHVRPVAPTPLEGPARLRLMPWLES</sequence>
<dbReference type="EMBL" id="QQNH01000026">
    <property type="protein sequence ID" value="RDE08017.1"/>
    <property type="molecule type" value="Genomic_DNA"/>
</dbReference>
<comment type="caution">
    <text evidence="1">The sequence shown here is derived from an EMBL/GenBank/DDBJ whole genome shotgun (WGS) entry which is preliminary data.</text>
</comment>
<accession>A0A369W245</accession>
<organism evidence="1 2">
    <name type="scientific">Pelagibacterium lacus</name>
    <dbReference type="NCBI Taxonomy" id="2282655"/>
    <lineage>
        <taxon>Bacteria</taxon>
        <taxon>Pseudomonadati</taxon>
        <taxon>Pseudomonadota</taxon>
        <taxon>Alphaproteobacteria</taxon>
        <taxon>Hyphomicrobiales</taxon>
        <taxon>Devosiaceae</taxon>
        <taxon>Pelagibacterium</taxon>
    </lineage>
</organism>
<gene>
    <name evidence="1" type="ORF">DVH29_13850</name>
</gene>
<dbReference type="AlphaFoldDB" id="A0A369W245"/>
<name>A0A369W245_9HYPH</name>
<dbReference type="OrthoDB" id="7961300at2"/>
<dbReference type="RefSeq" id="WP_114646782.1">
    <property type="nucleotide sequence ID" value="NZ_QQNH01000026.1"/>
</dbReference>
<protein>
    <submittedName>
        <fullName evidence="1">Uncharacterized protein</fullName>
    </submittedName>
</protein>
<dbReference type="Proteomes" id="UP000253759">
    <property type="component" value="Unassembled WGS sequence"/>
</dbReference>
<keyword evidence="2" id="KW-1185">Reference proteome</keyword>
<evidence type="ECO:0000313" key="1">
    <source>
        <dbReference type="EMBL" id="RDE08017.1"/>
    </source>
</evidence>